<dbReference type="PROSITE" id="PS51186">
    <property type="entry name" value="GNAT"/>
    <property type="match status" value="1"/>
</dbReference>
<keyword evidence="2" id="KW-0808">Transferase</keyword>
<comment type="caution">
    <text evidence="2">The sequence shown here is derived from an EMBL/GenBank/DDBJ whole genome shotgun (WGS) entry which is preliminary data.</text>
</comment>
<name>A0A2P7BNH5_9HYPH</name>
<dbReference type="RefSeq" id="WP_106712054.1">
    <property type="nucleotide sequence ID" value="NZ_PGGO01000011.1"/>
</dbReference>
<keyword evidence="3" id="KW-1185">Reference proteome</keyword>
<accession>A0A2P7BNH5</accession>
<dbReference type="InterPro" id="IPR000182">
    <property type="entry name" value="GNAT_dom"/>
</dbReference>
<organism evidence="2 3">
    <name type="scientific">Phyllobacterium brassicacearum</name>
    <dbReference type="NCBI Taxonomy" id="314235"/>
    <lineage>
        <taxon>Bacteria</taxon>
        <taxon>Pseudomonadati</taxon>
        <taxon>Pseudomonadota</taxon>
        <taxon>Alphaproteobacteria</taxon>
        <taxon>Hyphomicrobiales</taxon>
        <taxon>Phyllobacteriaceae</taxon>
        <taxon>Phyllobacterium</taxon>
    </lineage>
</organism>
<proteinExistence type="predicted"/>
<dbReference type="EMBL" id="PGGO01000011">
    <property type="protein sequence ID" value="PSH68016.1"/>
    <property type="molecule type" value="Genomic_DNA"/>
</dbReference>
<feature type="domain" description="N-acetyltransferase" evidence="1">
    <location>
        <begin position="20"/>
        <end position="181"/>
    </location>
</feature>
<dbReference type="OrthoDB" id="5295305at2"/>
<evidence type="ECO:0000259" key="1">
    <source>
        <dbReference type="PROSITE" id="PS51186"/>
    </source>
</evidence>
<dbReference type="SUPFAM" id="SSF55729">
    <property type="entry name" value="Acyl-CoA N-acyltransferases (Nat)"/>
    <property type="match status" value="1"/>
</dbReference>
<gene>
    <name evidence="2" type="ORF">CU102_15745</name>
</gene>
<evidence type="ECO:0000313" key="2">
    <source>
        <dbReference type="EMBL" id="PSH68016.1"/>
    </source>
</evidence>
<dbReference type="InterPro" id="IPR016181">
    <property type="entry name" value="Acyl_CoA_acyltransferase"/>
</dbReference>
<dbReference type="InterPro" id="IPR051531">
    <property type="entry name" value="N-acetyltransferase"/>
</dbReference>
<evidence type="ECO:0000313" key="3">
    <source>
        <dbReference type="Proteomes" id="UP000241444"/>
    </source>
</evidence>
<dbReference type="AlphaFoldDB" id="A0A2P7BNH5"/>
<dbReference type="Pfam" id="PF13302">
    <property type="entry name" value="Acetyltransf_3"/>
    <property type="match status" value="1"/>
</dbReference>
<dbReference type="GO" id="GO:0016747">
    <property type="term" value="F:acyltransferase activity, transferring groups other than amino-acyl groups"/>
    <property type="evidence" value="ECO:0007669"/>
    <property type="project" value="InterPro"/>
</dbReference>
<sequence length="186" mass="21472">MGQMMADQSSTFPTIVTERLRLRQFEAKDDVGLHACLGDEKLMRYWDFTACETIQETRRWVRILAKTTSPYDSLAWAVTDRKTDECIGMVNYHHREARNHRLEIGYILSARCHGHGFMSEATQALVAHCVDNLKTRRITAIIHPDNTPSIRLVKRLGFECEGGPLRDYWRVGSNYMSPMLYSFIAN</sequence>
<dbReference type="Proteomes" id="UP000241444">
    <property type="component" value="Unassembled WGS sequence"/>
</dbReference>
<dbReference type="PANTHER" id="PTHR43792">
    <property type="entry name" value="GNAT FAMILY, PUTATIVE (AFU_ORTHOLOGUE AFUA_3G00765)-RELATED-RELATED"/>
    <property type="match status" value="1"/>
</dbReference>
<reference evidence="3" key="1">
    <citation type="submission" date="2017-11" db="EMBL/GenBank/DDBJ databases">
        <authorList>
            <person name="Kuznetsova I."/>
            <person name="Sazanova A."/>
            <person name="Chirak E."/>
            <person name="Safronova V."/>
            <person name="Willems A."/>
        </authorList>
    </citation>
    <scope>NUCLEOTIDE SEQUENCE [LARGE SCALE GENOMIC DNA]</scope>
    <source>
        <strain evidence="3">STM 196</strain>
    </source>
</reference>
<dbReference type="Gene3D" id="3.40.630.30">
    <property type="match status" value="1"/>
</dbReference>
<protein>
    <submittedName>
        <fullName evidence="2">GNAT family N-acetyltransferase</fullName>
    </submittedName>
</protein>
<dbReference type="PANTHER" id="PTHR43792:SF1">
    <property type="entry name" value="N-ACETYLTRANSFERASE DOMAIN-CONTAINING PROTEIN"/>
    <property type="match status" value="1"/>
</dbReference>